<protein>
    <submittedName>
        <fullName evidence="4">Putative DeoR-type transcriptional regulator</fullName>
    </submittedName>
</protein>
<dbReference type="InterPro" id="IPR036388">
    <property type="entry name" value="WH-like_DNA-bd_sf"/>
</dbReference>
<evidence type="ECO:0000259" key="3">
    <source>
        <dbReference type="PROSITE" id="PS51000"/>
    </source>
</evidence>
<dbReference type="EMBL" id="UGKR01000003">
    <property type="protein sequence ID" value="STS92098.1"/>
    <property type="molecule type" value="Genomic_DNA"/>
</dbReference>
<dbReference type="GO" id="GO:0003700">
    <property type="term" value="F:DNA-binding transcription factor activity"/>
    <property type="evidence" value="ECO:0007669"/>
    <property type="project" value="InterPro"/>
</dbReference>
<dbReference type="Proteomes" id="UP000254545">
    <property type="component" value="Unassembled WGS sequence"/>
</dbReference>
<gene>
    <name evidence="4" type="ORF">NCTC9177_06028</name>
</gene>
<sequence>MLASQRKQQILQILTEEKQVMSGELSQRFNVSEDSIRRDLPRAGGGRKTAAGPRWRTAGFCRYCAY</sequence>
<evidence type="ECO:0000313" key="5">
    <source>
        <dbReference type="Proteomes" id="UP000254545"/>
    </source>
</evidence>
<evidence type="ECO:0000256" key="1">
    <source>
        <dbReference type="ARBA" id="ARBA00023015"/>
    </source>
</evidence>
<dbReference type="InterPro" id="IPR001034">
    <property type="entry name" value="DeoR_HTH"/>
</dbReference>
<comment type="caution">
    <text evidence="4">The sequence shown here is derived from an EMBL/GenBank/DDBJ whole genome shotgun (WGS) entry which is preliminary data.</text>
</comment>
<evidence type="ECO:0000256" key="2">
    <source>
        <dbReference type="ARBA" id="ARBA00023163"/>
    </source>
</evidence>
<evidence type="ECO:0000313" key="4">
    <source>
        <dbReference type="EMBL" id="STS92098.1"/>
    </source>
</evidence>
<dbReference type="InterPro" id="IPR036390">
    <property type="entry name" value="WH_DNA-bd_sf"/>
</dbReference>
<keyword evidence="2" id="KW-0804">Transcription</keyword>
<dbReference type="Gene3D" id="1.10.10.10">
    <property type="entry name" value="Winged helix-like DNA-binding domain superfamily/Winged helix DNA-binding domain"/>
    <property type="match status" value="1"/>
</dbReference>
<dbReference type="PROSITE" id="PS51000">
    <property type="entry name" value="HTH_DEOR_2"/>
    <property type="match status" value="1"/>
</dbReference>
<keyword evidence="1" id="KW-0805">Transcription regulation</keyword>
<dbReference type="AlphaFoldDB" id="A0A7H4MP48"/>
<organism evidence="4 5">
    <name type="scientific">Klebsiella variicola</name>
    <dbReference type="NCBI Taxonomy" id="244366"/>
    <lineage>
        <taxon>Bacteria</taxon>
        <taxon>Pseudomonadati</taxon>
        <taxon>Pseudomonadota</taxon>
        <taxon>Gammaproteobacteria</taxon>
        <taxon>Enterobacterales</taxon>
        <taxon>Enterobacteriaceae</taxon>
        <taxon>Klebsiella/Raoultella group</taxon>
        <taxon>Klebsiella</taxon>
        <taxon>Klebsiella pneumoniae complex</taxon>
    </lineage>
</organism>
<reference evidence="4 5" key="1">
    <citation type="submission" date="2018-06" db="EMBL/GenBank/DDBJ databases">
        <authorList>
            <consortium name="Pathogen Informatics"/>
            <person name="Doyle S."/>
        </authorList>
    </citation>
    <scope>NUCLEOTIDE SEQUENCE [LARGE SCALE GENOMIC DNA]</scope>
    <source>
        <strain evidence="4 5">NCTC9177</strain>
    </source>
</reference>
<accession>A0A7H4MP48</accession>
<dbReference type="SUPFAM" id="SSF46785">
    <property type="entry name" value="Winged helix' DNA-binding domain"/>
    <property type="match status" value="1"/>
</dbReference>
<name>A0A7H4MP48_KLEVA</name>
<dbReference type="Pfam" id="PF08220">
    <property type="entry name" value="HTH_DeoR"/>
    <property type="match status" value="1"/>
</dbReference>
<feature type="domain" description="HTH deoR-type" evidence="3">
    <location>
        <begin position="3"/>
        <end position="63"/>
    </location>
</feature>
<proteinExistence type="predicted"/>